<accession>A0A0L0VEV2</accession>
<protein>
    <recommendedName>
        <fullName evidence="4">Hydrophobin</fullName>
    </recommendedName>
</protein>
<proteinExistence type="predicted"/>
<keyword evidence="3" id="KW-1185">Reference proteome</keyword>
<gene>
    <name evidence="2" type="ORF">PSTG_08950</name>
</gene>
<evidence type="ECO:0000313" key="3">
    <source>
        <dbReference type="Proteomes" id="UP000054564"/>
    </source>
</evidence>
<keyword evidence="1" id="KW-0732">Signal</keyword>
<dbReference type="EMBL" id="AJIL01000064">
    <property type="protein sequence ID" value="KNE97731.1"/>
    <property type="molecule type" value="Genomic_DNA"/>
</dbReference>
<evidence type="ECO:0000313" key="2">
    <source>
        <dbReference type="EMBL" id="KNE97731.1"/>
    </source>
</evidence>
<organism evidence="2 3">
    <name type="scientific">Puccinia striiformis f. sp. tritici PST-78</name>
    <dbReference type="NCBI Taxonomy" id="1165861"/>
    <lineage>
        <taxon>Eukaryota</taxon>
        <taxon>Fungi</taxon>
        <taxon>Dikarya</taxon>
        <taxon>Basidiomycota</taxon>
        <taxon>Pucciniomycotina</taxon>
        <taxon>Pucciniomycetes</taxon>
        <taxon>Pucciniales</taxon>
        <taxon>Pucciniaceae</taxon>
        <taxon>Puccinia</taxon>
    </lineage>
</organism>
<sequence length="123" mass="13180">MQPLELVFSLSLITIYLGLSAIGASDAAASGKPRVGPFYDCKDPAMPSGYCLLPFKAEDTIVTIIHSILKDPNNNRTGFACENGNSAQCCNTNKIFKPDRLSSMATLASVKTACSDKVTYQPK</sequence>
<feature type="signal peptide" evidence="1">
    <location>
        <begin position="1"/>
        <end position="20"/>
    </location>
</feature>
<dbReference type="Proteomes" id="UP000054564">
    <property type="component" value="Unassembled WGS sequence"/>
</dbReference>
<evidence type="ECO:0000256" key="1">
    <source>
        <dbReference type="SAM" id="SignalP"/>
    </source>
</evidence>
<dbReference type="AlphaFoldDB" id="A0A0L0VEV2"/>
<reference evidence="3" key="1">
    <citation type="submission" date="2014-03" db="EMBL/GenBank/DDBJ databases">
        <title>The Genome Sequence of Puccinia striiformis f. sp. tritici PST-78.</title>
        <authorList>
            <consortium name="The Broad Institute Genome Sequencing Platform"/>
            <person name="Cuomo C."/>
            <person name="Hulbert S."/>
            <person name="Chen X."/>
            <person name="Walker B."/>
            <person name="Young S.K."/>
            <person name="Zeng Q."/>
            <person name="Gargeya S."/>
            <person name="Fitzgerald M."/>
            <person name="Haas B."/>
            <person name="Abouelleil A."/>
            <person name="Alvarado L."/>
            <person name="Arachchi H.M."/>
            <person name="Berlin A.M."/>
            <person name="Chapman S.B."/>
            <person name="Goldberg J."/>
            <person name="Griggs A."/>
            <person name="Gujja S."/>
            <person name="Hansen M."/>
            <person name="Howarth C."/>
            <person name="Imamovic A."/>
            <person name="Larimer J."/>
            <person name="McCowan C."/>
            <person name="Montmayeur A."/>
            <person name="Murphy C."/>
            <person name="Neiman D."/>
            <person name="Pearson M."/>
            <person name="Priest M."/>
            <person name="Roberts A."/>
            <person name="Saif S."/>
            <person name="Shea T."/>
            <person name="Sisk P."/>
            <person name="Sykes S."/>
            <person name="Wortman J."/>
            <person name="Nusbaum C."/>
            <person name="Birren B."/>
        </authorList>
    </citation>
    <scope>NUCLEOTIDE SEQUENCE [LARGE SCALE GENOMIC DNA]</scope>
    <source>
        <strain evidence="3">race PST-78</strain>
    </source>
</reference>
<evidence type="ECO:0008006" key="4">
    <source>
        <dbReference type="Google" id="ProtNLM"/>
    </source>
</evidence>
<name>A0A0L0VEV2_9BASI</name>
<comment type="caution">
    <text evidence="2">The sequence shown here is derived from an EMBL/GenBank/DDBJ whole genome shotgun (WGS) entry which is preliminary data.</text>
</comment>
<feature type="chain" id="PRO_5005549887" description="Hydrophobin" evidence="1">
    <location>
        <begin position="21"/>
        <end position="123"/>
    </location>
</feature>